<dbReference type="Pfam" id="PF01966">
    <property type="entry name" value="HD"/>
    <property type="match status" value="1"/>
</dbReference>
<name>A0A6G7WKD4_9LACT</name>
<dbReference type="Gene3D" id="1.10.3210.50">
    <property type="match status" value="1"/>
</dbReference>
<dbReference type="KEGG" id="jpo:G7058_06880"/>
<dbReference type="PANTHER" id="PTHR33594:SF1">
    <property type="entry name" value="HD_PDEASE DOMAIN-CONTAINING PROTEIN"/>
    <property type="match status" value="1"/>
</dbReference>
<feature type="domain" description="HD" evidence="1">
    <location>
        <begin position="2"/>
        <end position="104"/>
    </location>
</feature>
<accession>A0A6G7WKD4</accession>
<dbReference type="InterPro" id="IPR003607">
    <property type="entry name" value="HD/PDEase_dom"/>
</dbReference>
<reference evidence="2 3" key="1">
    <citation type="journal article" date="2017" name="Int. J. Syst. Evol. Microbiol.">
        <title>Jeotgalibaca porci sp. nov. and Jeotgalibaca arthritidis sp. nov., isolated from pigs, and emended description of the genus Jeotgalibaca.</title>
        <authorList>
            <person name="Zamora L."/>
            <person name="Perez-Sancho M."/>
            <person name="Dominguez L."/>
            <person name="Fernandez-Garayzabal J.F."/>
            <person name="Vela A.I."/>
        </authorList>
    </citation>
    <scope>NUCLEOTIDE SEQUENCE [LARGE SCALE GENOMIC DNA]</scope>
    <source>
        <strain evidence="2 3">CCUG 69148</strain>
    </source>
</reference>
<dbReference type="CDD" id="cd00077">
    <property type="entry name" value="HDc"/>
    <property type="match status" value="1"/>
</dbReference>
<evidence type="ECO:0000313" key="3">
    <source>
        <dbReference type="Proteomes" id="UP000501830"/>
    </source>
</evidence>
<dbReference type="PANTHER" id="PTHR33594">
    <property type="entry name" value="SUPERFAMILY HYDROLASE, PUTATIVE (AFU_ORTHOLOGUE AFUA_1G03035)-RELATED"/>
    <property type="match status" value="1"/>
</dbReference>
<evidence type="ECO:0000259" key="1">
    <source>
        <dbReference type="Pfam" id="PF01966"/>
    </source>
</evidence>
<evidence type="ECO:0000313" key="2">
    <source>
        <dbReference type="EMBL" id="QIK52699.1"/>
    </source>
</evidence>
<dbReference type="AlphaFoldDB" id="A0A6G7WKD4"/>
<gene>
    <name evidence="2" type="ORF">G7058_06880</name>
</gene>
<sequence>MSHITRVENLAVSLAKQEKMAALDVVTIRAAVLLHDISDDKLTDDVAAAKQEVVRILSETVRSGEARTVILDTIENMSYSKNLKEKNELTAIGKIVQDADRLDAIGAIGIARTFYYGGSKGHAMYDDSQPFNPEEMDEATYRSSANVVNHFYEKLLRLESMMNTEAGKKMARERTIFMEEFLNQLALEIKGEK</sequence>
<dbReference type="SUPFAM" id="SSF109604">
    <property type="entry name" value="HD-domain/PDEase-like"/>
    <property type="match status" value="1"/>
</dbReference>
<dbReference type="InterPro" id="IPR006674">
    <property type="entry name" value="HD_domain"/>
</dbReference>
<keyword evidence="3" id="KW-1185">Reference proteome</keyword>
<organism evidence="2 3">
    <name type="scientific">Jeotgalibaca porci</name>
    <dbReference type="NCBI Taxonomy" id="1868793"/>
    <lineage>
        <taxon>Bacteria</taxon>
        <taxon>Bacillati</taxon>
        <taxon>Bacillota</taxon>
        <taxon>Bacilli</taxon>
        <taxon>Lactobacillales</taxon>
        <taxon>Carnobacteriaceae</taxon>
        <taxon>Jeotgalibaca</taxon>
    </lineage>
</organism>
<protein>
    <submittedName>
        <fullName evidence="2">HD domain-containing protein</fullName>
    </submittedName>
</protein>
<dbReference type="Proteomes" id="UP000501830">
    <property type="component" value="Chromosome"/>
</dbReference>
<proteinExistence type="predicted"/>
<dbReference type="EMBL" id="CP049889">
    <property type="protein sequence ID" value="QIK52699.1"/>
    <property type="molecule type" value="Genomic_DNA"/>
</dbReference>